<feature type="transmembrane region" description="Helical" evidence="5">
    <location>
        <begin position="300"/>
        <end position="320"/>
    </location>
</feature>
<feature type="transmembrane region" description="Helical" evidence="5">
    <location>
        <begin position="121"/>
        <end position="138"/>
    </location>
</feature>
<dbReference type="GO" id="GO:0016020">
    <property type="term" value="C:membrane"/>
    <property type="evidence" value="ECO:0007669"/>
    <property type="project" value="UniProtKB-SubCell"/>
</dbReference>
<evidence type="ECO:0000259" key="6">
    <source>
        <dbReference type="PROSITE" id="PS50850"/>
    </source>
</evidence>
<dbReference type="InterPro" id="IPR005828">
    <property type="entry name" value="MFS_sugar_transport-like"/>
</dbReference>
<dbReference type="Proteomes" id="UP000410492">
    <property type="component" value="Unassembled WGS sequence"/>
</dbReference>
<feature type="transmembrane region" description="Helical" evidence="5">
    <location>
        <begin position="51"/>
        <end position="74"/>
    </location>
</feature>
<feature type="transmembrane region" description="Helical" evidence="5">
    <location>
        <begin position="207"/>
        <end position="225"/>
    </location>
</feature>
<dbReference type="AlphaFoldDB" id="A0A653DT43"/>
<feature type="transmembrane region" description="Helical" evidence="5">
    <location>
        <begin position="369"/>
        <end position="393"/>
    </location>
</feature>
<evidence type="ECO:0000256" key="4">
    <source>
        <dbReference type="ARBA" id="ARBA00023136"/>
    </source>
</evidence>
<evidence type="ECO:0000256" key="1">
    <source>
        <dbReference type="ARBA" id="ARBA00004141"/>
    </source>
</evidence>
<keyword evidence="3 5" id="KW-1133">Transmembrane helix</keyword>
<feature type="transmembrane region" description="Helical" evidence="5">
    <location>
        <begin position="179"/>
        <end position="201"/>
    </location>
</feature>
<dbReference type="InterPro" id="IPR036259">
    <property type="entry name" value="MFS_trans_sf"/>
</dbReference>
<reference evidence="7 8" key="1">
    <citation type="submission" date="2019-01" db="EMBL/GenBank/DDBJ databases">
        <authorList>
            <person name="Sayadi A."/>
        </authorList>
    </citation>
    <scope>NUCLEOTIDE SEQUENCE [LARGE SCALE GENOMIC DNA]</scope>
</reference>
<dbReference type="OrthoDB" id="6612291at2759"/>
<dbReference type="FunFam" id="1.20.1250.20:FF:000249">
    <property type="entry name" value="facilitated trehalose transporter Tret1"/>
    <property type="match status" value="1"/>
</dbReference>
<evidence type="ECO:0000256" key="5">
    <source>
        <dbReference type="SAM" id="Phobius"/>
    </source>
</evidence>
<keyword evidence="2 5" id="KW-0812">Transmembrane</keyword>
<dbReference type="GO" id="GO:0022857">
    <property type="term" value="F:transmembrane transporter activity"/>
    <property type="evidence" value="ECO:0007669"/>
    <property type="project" value="InterPro"/>
</dbReference>
<dbReference type="SUPFAM" id="SSF103473">
    <property type="entry name" value="MFS general substrate transporter"/>
    <property type="match status" value="1"/>
</dbReference>
<accession>A0A653DT43</accession>
<dbReference type="InterPro" id="IPR050549">
    <property type="entry name" value="MFS_Trehalose_Transporter"/>
</dbReference>
<evidence type="ECO:0000313" key="8">
    <source>
        <dbReference type="Proteomes" id="UP000410492"/>
    </source>
</evidence>
<evidence type="ECO:0000256" key="3">
    <source>
        <dbReference type="ARBA" id="ARBA00022989"/>
    </source>
</evidence>
<keyword evidence="8" id="KW-1185">Reference proteome</keyword>
<feature type="transmembrane region" description="Helical" evidence="5">
    <location>
        <begin position="449"/>
        <end position="471"/>
    </location>
</feature>
<name>A0A653DT43_CALMS</name>
<feature type="domain" description="Major facilitator superfamily (MFS) profile" evidence="6">
    <location>
        <begin position="51"/>
        <end position="503"/>
    </location>
</feature>
<feature type="transmembrane region" description="Helical" evidence="5">
    <location>
        <begin position="340"/>
        <end position="360"/>
    </location>
</feature>
<dbReference type="PANTHER" id="PTHR48021:SF32">
    <property type="entry name" value="FACILITATED TREHALOSE TRANSPORTER TRET1-2 HOMOLOG-LIKE PROTEIN"/>
    <property type="match status" value="1"/>
</dbReference>
<evidence type="ECO:0000313" key="7">
    <source>
        <dbReference type="EMBL" id="VEN63354.1"/>
    </source>
</evidence>
<evidence type="ECO:0000256" key="2">
    <source>
        <dbReference type="ARBA" id="ARBA00022692"/>
    </source>
</evidence>
<organism evidence="7 8">
    <name type="scientific">Callosobruchus maculatus</name>
    <name type="common">Southern cowpea weevil</name>
    <name type="synonym">Pulse bruchid</name>
    <dbReference type="NCBI Taxonomy" id="64391"/>
    <lineage>
        <taxon>Eukaryota</taxon>
        <taxon>Metazoa</taxon>
        <taxon>Ecdysozoa</taxon>
        <taxon>Arthropoda</taxon>
        <taxon>Hexapoda</taxon>
        <taxon>Insecta</taxon>
        <taxon>Pterygota</taxon>
        <taxon>Neoptera</taxon>
        <taxon>Endopterygota</taxon>
        <taxon>Coleoptera</taxon>
        <taxon>Polyphaga</taxon>
        <taxon>Cucujiformia</taxon>
        <taxon>Chrysomeloidea</taxon>
        <taxon>Chrysomelidae</taxon>
        <taxon>Bruchinae</taxon>
        <taxon>Bruchini</taxon>
        <taxon>Callosobruchus</taxon>
    </lineage>
</organism>
<feature type="transmembrane region" description="Helical" evidence="5">
    <location>
        <begin position="144"/>
        <end position="167"/>
    </location>
</feature>
<feature type="transmembrane region" description="Helical" evidence="5">
    <location>
        <begin position="413"/>
        <end position="437"/>
    </location>
</feature>
<feature type="transmembrane region" description="Helical" evidence="5">
    <location>
        <begin position="94"/>
        <end position="114"/>
    </location>
</feature>
<dbReference type="InterPro" id="IPR020846">
    <property type="entry name" value="MFS_dom"/>
</dbReference>
<comment type="subcellular location">
    <subcellularLocation>
        <location evidence="1">Membrane</location>
        <topology evidence="1">Multi-pass membrane protein</topology>
    </subcellularLocation>
</comment>
<proteinExistence type="predicted"/>
<gene>
    <name evidence="7" type="ORF">CALMAC_LOCUS20196</name>
</gene>
<dbReference type="PANTHER" id="PTHR48021">
    <property type="match status" value="1"/>
</dbReference>
<sequence>MDPEKTEKQKYYDEEEEQQHSIESAIFVVDSNELKSTGVDVVKLKDAWKQILAACIANTVVIQVGINLAFSAILLPQLDETRSTIRITKAEASWIASIVTIALPLGAAIIGPIMDKFGRKKTCLIANIPFSIAWLLHYSATNVWYIYIARIIAGFSGGLSTVCLVYVSEISHPTMRAMLLNTNSVFVTFGILLTCVLGLWFQWRTMSFIYFCVTVVSTILILFIPESPYWMMVFKDDVQGTAKSLSWVYNNNLIFENEFRRILCTKSERVQTTKNDERSALLRIKTNLSVYKQPTVYKPLIILIVIFLIQQLSGAYVIIFYAIDIFRDIGGHFQDGLNEYVALVLLGTIRFLMSLVSAAISRKIGRRPLMFVSAVGMCLTSLMAGLYMYLTIIPQNVYQELNIKKDETTHDNITLYCVLAYVCFSSLGYLVIPWTLIGELLPVKVKGKLGGLLVSIAYVMMFAVVKVYPYLVDIITIQHLFFVLSVLNLFGFLFLYFFLPETLGKTFSDIQSYFS</sequence>
<dbReference type="EMBL" id="CAACVG010014555">
    <property type="protein sequence ID" value="VEN63354.1"/>
    <property type="molecule type" value="Genomic_DNA"/>
</dbReference>
<dbReference type="PROSITE" id="PS00216">
    <property type="entry name" value="SUGAR_TRANSPORT_1"/>
    <property type="match status" value="1"/>
</dbReference>
<keyword evidence="4 5" id="KW-0472">Membrane</keyword>
<dbReference type="PROSITE" id="PS50850">
    <property type="entry name" value="MFS"/>
    <property type="match status" value="1"/>
</dbReference>
<dbReference type="Gene3D" id="1.20.1250.20">
    <property type="entry name" value="MFS general substrate transporter like domains"/>
    <property type="match status" value="1"/>
</dbReference>
<dbReference type="Pfam" id="PF00083">
    <property type="entry name" value="Sugar_tr"/>
    <property type="match status" value="1"/>
</dbReference>
<protein>
    <recommendedName>
        <fullName evidence="6">Major facilitator superfamily (MFS) profile domain-containing protein</fullName>
    </recommendedName>
</protein>
<feature type="transmembrane region" description="Helical" evidence="5">
    <location>
        <begin position="477"/>
        <end position="499"/>
    </location>
</feature>
<dbReference type="InterPro" id="IPR005829">
    <property type="entry name" value="Sugar_transporter_CS"/>
</dbReference>